<evidence type="ECO:0000256" key="5">
    <source>
        <dbReference type="ARBA" id="ARBA00022603"/>
    </source>
</evidence>
<name>A0AAN8N9Q7_9PEZI</name>
<keyword evidence="5" id="KW-0489">Methyltransferase</keyword>
<comment type="caution">
    <text evidence="13">The sequence shown here is derived from an EMBL/GenBank/DDBJ whole genome shotgun (WGS) entry which is preliminary data.</text>
</comment>
<dbReference type="SUPFAM" id="SSF46767">
    <property type="entry name" value="Methylated DNA-protein cysteine methyltransferase, C-terminal domain"/>
    <property type="match status" value="1"/>
</dbReference>
<dbReference type="AlphaFoldDB" id="A0AAN8N9Q7"/>
<accession>A0AAN8N9Q7</accession>
<protein>
    <recommendedName>
        <fullName evidence="4">Methylated-DNA--protein-cysteine methyltransferase</fullName>
        <ecNumber evidence="3">2.1.1.63</ecNumber>
    </recommendedName>
    <alternativeName>
        <fullName evidence="9">6-O-methylguanine-DNA methyltransferase</fullName>
    </alternativeName>
    <alternativeName>
        <fullName evidence="10">O-6-methylguanine-DNA-alkyltransferase</fullName>
    </alternativeName>
</protein>
<evidence type="ECO:0000256" key="2">
    <source>
        <dbReference type="ARBA" id="ARBA00008711"/>
    </source>
</evidence>
<evidence type="ECO:0000256" key="10">
    <source>
        <dbReference type="ARBA" id="ARBA00031621"/>
    </source>
</evidence>
<dbReference type="NCBIfam" id="TIGR00589">
    <property type="entry name" value="ogt"/>
    <property type="match status" value="1"/>
</dbReference>
<dbReference type="GO" id="GO:0032259">
    <property type="term" value="P:methylation"/>
    <property type="evidence" value="ECO:0007669"/>
    <property type="project" value="UniProtKB-KW"/>
</dbReference>
<evidence type="ECO:0000313" key="13">
    <source>
        <dbReference type="EMBL" id="KAK6506024.1"/>
    </source>
</evidence>
<evidence type="ECO:0000256" key="11">
    <source>
        <dbReference type="ARBA" id="ARBA00049348"/>
    </source>
</evidence>
<keyword evidence="14" id="KW-1185">Reference proteome</keyword>
<gene>
    <name evidence="13" type="ORF">TWF506_010950</name>
</gene>
<evidence type="ECO:0000313" key="14">
    <source>
        <dbReference type="Proteomes" id="UP001307849"/>
    </source>
</evidence>
<comment type="similarity">
    <text evidence="2">Belongs to the MGMT family.</text>
</comment>
<evidence type="ECO:0000256" key="8">
    <source>
        <dbReference type="ARBA" id="ARBA00023204"/>
    </source>
</evidence>
<evidence type="ECO:0000256" key="7">
    <source>
        <dbReference type="ARBA" id="ARBA00022763"/>
    </source>
</evidence>
<dbReference type="PANTHER" id="PTHR10815:SF13">
    <property type="entry name" value="METHYLATED-DNA--PROTEIN-CYSTEINE METHYLTRANSFERASE"/>
    <property type="match status" value="1"/>
</dbReference>
<comment type="catalytic activity">
    <reaction evidence="1">
        <text>a 4-O-methyl-thymidine in DNA + L-cysteinyl-[protein] = a thymidine in DNA + S-methyl-L-cysteinyl-[protein]</text>
        <dbReference type="Rhea" id="RHEA:53428"/>
        <dbReference type="Rhea" id="RHEA-COMP:10131"/>
        <dbReference type="Rhea" id="RHEA-COMP:10132"/>
        <dbReference type="Rhea" id="RHEA-COMP:13555"/>
        <dbReference type="Rhea" id="RHEA-COMP:13556"/>
        <dbReference type="ChEBI" id="CHEBI:29950"/>
        <dbReference type="ChEBI" id="CHEBI:82612"/>
        <dbReference type="ChEBI" id="CHEBI:137386"/>
        <dbReference type="ChEBI" id="CHEBI:137387"/>
        <dbReference type="EC" id="2.1.1.63"/>
    </reaction>
</comment>
<keyword evidence="8" id="KW-0234">DNA repair</keyword>
<keyword evidence="7" id="KW-0227">DNA damage</keyword>
<dbReference type="GO" id="GO:0006281">
    <property type="term" value="P:DNA repair"/>
    <property type="evidence" value="ECO:0007669"/>
    <property type="project" value="UniProtKB-KW"/>
</dbReference>
<feature type="domain" description="Methylated-DNA-[protein]-cysteine S-methyltransferase DNA binding" evidence="12">
    <location>
        <begin position="117"/>
        <end position="203"/>
    </location>
</feature>
<dbReference type="GO" id="GO:0003908">
    <property type="term" value="F:methylated-DNA-[protein]-cysteine S-methyltransferase activity"/>
    <property type="evidence" value="ECO:0007669"/>
    <property type="project" value="UniProtKB-EC"/>
</dbReference>
<evidence type="ECO:0000256" key="3">
    <source>
        <dbReference type="ARBA" id="ARBA00011918"/>
    </source>
</evidence>
<dbReference type="InterPro" id="IPR036388">
    <property type="entry name" value="WH-like_DNA-bd_sf"/>
</dbReference>
<dbReference type="PROSITE" id="PS00374">
    <property type="entry name" value="MGMT"/>
    <property type="match status" value="1"/>
</dbReference>
<dbReference type="EC" id="2.1.1.63" evidence="3"/>
<organism evidence="13 14">
    <name type="scientific">Arthrobotrys conoides</name>
    <dbReference type="NCBI Taxonomy" id="74498"/>
    <lineage>
        <taxon>Eukaryota</taxon>
        <taxon>Fungi</taxon>
        <taxon>Dikarya</taxon>
        <taxon>Ascomycota</taxon>
        <taxon>Pezizomycotina</taxon>
        <taxon>Orbiliomycetes</taxon>
        <taxon>Orbiliales</taxon>
        <taxon>Orbiliaceae</taxon>
        <taxon>Arthrobotrys</taxon>
    </lineage>
</organism>
<evidence type="ECO:0000256" key="9">
    <source>
        <dbReference type="ARBA" id="ARBA00030795"/>
    </source>
</evidence>
<comment type="catalytic activity">
    <reaction evidence="11">
        <text>a 6-O-methyl-2'-deoxyguanosine in DNA + L-cysteinyl-[protein] = S-methyl-L-cysteinyl-[protein] + a 2'-deoxyguanosine in DNA</text>
        <dbReference type="Rhea" id="RHEA:24000"/>
        <dbReference type="Rhea" id="RHEA-COMP:10131"/>
        <dbReference type="Rhea" id="RHEA-COMP:10132"/>
        <dbReference type="Rhea" id="RHEA-COMP:11367"/>
        <dbReference type="Rhea" id="RHEA-COMP:11368"/>
        <dbReference type="ChEBI" id="CHEBI:29950"/>
        <dbReference type="ChEBI" id="CHEBI:82612"/>
        <dbReference type="ChEBI" id="CHEBI:85445"/>
        <dbReference type="ChEBI" id="CHEBI:85448"/>
        <dbReference type="EC" id="2.1.1.63"/>
    </reaction>
</comment>
<dbReference type="EMBL" id="JAVHJM010000009">
    <property type="protein sequence ID" value="KAK6506024.1"/>
    <property type="molecule type" value="Genomic_DNA"/>
</dbReference>
<dbReference type="Proteomes" id="UP001307849">
    <property type="component" value="Unassembled WGS sequence"/>
</dbReference>
<reference evidence="13 14" key="1">
    <citation type="submission" date="2019-10" db="EMBL/GenBank/DDBJ databases">
        <authorList>
            <person name="Palmer J.M."/>
        </authorList>
    </citation>
    <scope>NUCLEOTIDE SEQUENCE [LARGE SCALE GENOMIC DNA]</scope>
    <source>
        <strain evidence="13 14">TWF506</strain>
    </source>
</reference>
<evidence type="ECO:0000256" key="1">
    <source>
        <dbReference type="ARBA" id="ARBA00001286"/>
    </source>
</evidence>
<dbReference type="InterPro" id="IPR036217">
    <property type="entry name" value="MethylDNA_cys_MeTrfase_DNAb"/>
</dbReference>
<proteinExistence type="inferred from homology"/>
<evidence type="ECO:0000256" key="4">
    <source>
        <dbReference type="ARBA" id="ARBA00015377"/>
    </source>
</evidence>
<dbReference type="Pfam" id="PF01035">
    <property type="entry name" value="DNA_binding_1"/>
    <property type="match status" value="1"/>
</dbReference>
<dbReference type="InterPro" id="IPR014048">
    <property type="entry name" value="MethylDNA_cys_MeTrfase_DNA-bd"/>
</dbReference>
<evidence type="ECO:0000256" key="6">
    <source>
        <dbReference type="ARBA" id="ARBA00022679"/>
    </source>
</evidence>
<dbReference type="InterPro" id="IPR001497">
    <property type="entry name" value="MethylDNA_cys_MeTrfase_AS"/>
</dbReference>
<sequence length="223" mass="24033">MPAVRTLASLPSRTRKPLATACGMDVSIATAGPASQKKGSRAVQWAPITLPSRSKSLKSMTDNKLRTSSFVAASTSKSTKFKNGLKEDEGKDLNINIGPAHPENTFVIPGDTDITDYQKKVYALLLQIPPGKISTYAHLSAALSSSPRAVGNALRRNPYAPDVPCHRVIATTGYIGGFKGDWNDAPSGINIELKMELLKGEGVTFDKNGFIEEKGKIWKDFDV</sequence>
<dbReference type="CDD" id="cd06445">
    <property type="entry name" value="ATase"/>
    <property type="match status" value="1"/>
</dbReference>
<evidence type="ECO:0000259" key="12">
    <source>
        <dbReference type="Pfam" id="PF01035"/>
    </source>
</evidence>
<dbReference type="Gene3D" id="1.10.10.10">
    <property type="entry name" value="Winged helix-like DNA-binding domain superfamily/Winged helix DNA-binding domain"/>
    <property type="match status" value="1"/>
</dbReference>
<keyword evidence="6" id="KW-0808">Transferase</keyword>
<dbReference type="PANTHER" id="PTHR10815">
    <property type="entry name" value="METHYLATED-DNA--PROTEIN-CYSTEINE METHYLTRANSFERASE"/>
    <property type="match status" value="1"/>
</dbReference>